<reference evidence="2 3" key="1">
    <citation type="journal article" date="2016" name="Genome Biol. Evol.">
        <title>Gene Family Evolution Reflects Adaptation to Soil Environmental Stressors in the Genome of the Collembolan Orchesella cincta.</title>
        <authorList>
            <person name="Faddeeva-Vakhrusheva A."/>
            <person name="Derks M.F."/>
            <person name="Anvar S.Y."/>
            <person name="Agamennone V."/>
            <person name="Suring W."/>
            <person name="Smit S."/>
            <person name="van Straalen N.M."/>
            <person name="Roelofs D."/>
        </authorList>
    </citation>
    <scope>NUCLEOTIDE SEQUENCE [LARGE SCALE GENOMIC DNA]</scope>
    <source>
        <tissue evidence="2">Mixed pool</tissue>
    </source>
</reference>
<accession>A0A1D2MUW2</accession>
<comment type="caution">
    <text evidence="2">The sequence shown here is derived from an EMBL/GenBank/DDBJ whole genome shotgun (WGS) entry which is preliminary data.</text>
</comment>
<keyword evidence="3" id="KW-1185">Reference proteome</keyword>
<evidence type="ECO:0000313" key="3">
    <source>
        <dbReference type="Proteomes" id="UP000094527"/>
    </source>
</evidence>
<feature type="transmembrane region" description="Helical" evidence="1">
    <location>
        <begin position="39"/>
        <end position="59"/>
    </location>
</feature>
<keyword evidence="1" id="KW-0472">Membrane</keyword>
<protein>
    <submittedName>
        <fullName evidence="2">Uncharacterized protein</fullName>
    </submittedName>
</protein>
<evidence type="ECO:0000313" key="2">
    <source>
        <dbReference type="EMBL" id="ODM96688.1"/>
    </source>
</evidence>
<name>A0A1D2MUW2_ORCCI</name>
<dbReference type="Proteomes" id="UP000094527">
    <property type="component" value="Unassembled WGS sequence"/>
</dbReference>
<gene>
    <name evidence="2" type="ORF">Ocin01_09985</name>
</gene>
<organism evidence="2 3">
    <name type="scientific">Orchesella cincta</name>
    <name type="common">Springtail</name>
    <name type="synonym">Podura cincta</name>
    <dbReference type="NCBI Taxonomy" id="48709"/>
    <lineage>
        <taxon>Eukaryota</taxon>
        <taxon>Metazoa</taxon>
        <taxon>Ecdysozoa</taxon>
        <taxon>Arthropoda</taxon>
        <taxon>Hexapoda</taxon>
        <taxon>Collembola</taxon>
        <taxon>Entomobryomorpha</taxon>
        <taxon>Entomobryoidea</taxon>
        <taxon>Orchesellidae</taxon>
        <taxon>Orchesellinae</taxon>
        <taxon>Orchesella</taxon>
    </lineage>
</organism>
<keyword evidence="1" id="KW-1133">Transmembrane helix</keyword>
<keyword evidence="1" id="KW-0812">Transmembrane</keyword>
<dbReference type="EMBL" id="LJIJ01000511">
    <property type="protein sequence ID" value="ODM96688.1"/>
    <property type="molecule type" value="Genomic_DNA"/>
</dbReference>
<sequence length="72" mass="8266">MMNNRLQSPAKDDLQTITSSSSFWIPFQMLRHPVSRHQFANLNKLVLLFAITCLIRMHAFTGKVSAEYGQQV</sequence>
<dbReference type="AlphaFoldDB" id="A0A1D2MUW2"/>
<proteinExistence type="predicted"/>
<evidence type="ECO:0000256" key="1">
    <source>
        <dbReference type="SAM" id="Phobius"/>
    </source>
</evidence>